<reference evidence="1 2" key="1">
    <citation type="journal article" date="2013" name="Genome Announc.">
        <title>Complete Genome Sequence of the Novel Phage MG-B1 Infecting Bacillus weihenstephanensis.</title>
        <authorList>
            <person name="Redondo R.A."/>
            <person name="Kupczok A."/>
            <person name="Stift G."/>
            <person name="Bollback J.P."/>
        </authorList>
    </citation>
    <scope>NUCLEOTIDE SEQUENCE [LARGE SCALE GENOMIC DNA]</scope>
</reference>
<evidence type="ECO:0000313" key="2">
    <source>
        <dbReference type="Proteomes" id="UP000012167"/>
    </source>
</evidence>
<organism evidence="1 2">
    <name type="scientific">Bacillus phage MG-B1</name>
    <dbReference type="NCBI Taxonomy" id="1309583"/>
    <lineage>
        <taxon>Viruses</taxon>
        <taxon>Duplodnaviria</taxon>
        <taxon>Heunggongvirae</taxon>
        <taxon>Uroviricota</taxon>
        <taxon>Caudoviricetes</taxon>
        <taxon>Salasmaviridae</taxon>
        <taxon>Northropvirinae</taxon>
        <taxon>Klosterneuburgvirus</taxon>
        <taxon>Klosterneuburgvirus MGB1</taxon>
    </lineage>
</organism>
<gene>
    <name evidence="1" type="ORF">mgb1_008</name>
</gene>
<dbReference type="EMBL" id="KC685370">
    <property type="protein sequence ID" value="AGI10597.1"/>
    <property type="molecule type" value="Genomic_DNA"/>
</dbReference>
<dbReference type="RefSeq" id="YP_008060097.1">
    <property type="nucleotide sequence ID" value="NC_021336.1"/>
</dbReference>
<dbReference type="KEGG" id="vg:16205404"/>
<proteinExistence type="predicted"/>
<dbReference type="GeneID" id="16205404"/>
<sequence>MKSRELKYIKRKKMKRLINKICPLFYKALSGTPTMDGNERDMSKYGIKERY</sequence>
<protein>
    <submittedName>
        <fullName evidence="1">Uncharacterized protein</fullName>
    </submittedName>
</protein>
<dbReference type="Proteomes" id="UP000012167">
    <property type="component" value="Segment"/>
</dbReference>
<evidence type="ECO:0000313" key="1">
    <source>
        <dbReference type="EMBL" id="AGI10597.1"/>
    </source>
</evidence>
<keyword evidence="2" id="KW-1185">Reference proteome</keyword>
<name>M4W8B7_9CAUD</name>
<accession>M4W8B7</accession>